<gene>
    <name evidence="2" type="ORF">ADL29_02985</name>
</gene>
<dbReference type="EMBL" id="LGKG01000001">
    <property type="protein sequence ID" value="KPC67138.1"/>
    <property type="molecule type" value="Genomic_DNA"/>
</dbReference>
<dbReference type="Pfam" id="PF05685">
    <property type="entry name" value="Uma2"/>
    <property type="match status" value="1"/>
</dbReference>
<dbReference type="PATRIC" id="fig|66876.3.peg.633"/>
<dbReference type="PANTHER" id="PTHR35400">
    <property type="entry name" value="SLR1083 PROTEIN"/>
    <property type="match status" value="1"/>
</dbReference>
<dbReference type="SUPFAM" id="SSF52980">
    <property type="entry name" value="Restriction endonuclease-like"/>
    <property type="match status" value="1"/>
</dbReference>
<evidence type="ECO:0000313" key="3">
    <source>
        <dbReference type="Proteomes" id="UP000037982"/>
    </source>
</evidence>
<organism evidence="2 3">
    <name type="scientific">Streptomyces chattanoogensis</name>
    <dbReference type="NCBI Taxonomy" id="66876"/>
    <lineage>
        <taxon>Bacteria</taxon>
        <taxon>Bacillati</taxon>
        <taxon>Actinomycetota</taxon>
        <taxon>Actinomycetes</taxon>
        <taxon>Kitasatosporales</taxon>
        <taxon>Streptomycetaceae</taxon>
        <taxon>Streptomyces</taxon>
    </lineage>
</organism>
<protein>
    <recommendedName>
        <fullName evidence="1">Putative restriction endonuclease domain-containing protein</fullName>
    </recommendedName>
</protein>
<dbReference type="InterPro" id="IPR008538">
    <property type="entry name" value="Uma2"/>
</dbReference>
<name>A0A0N1JZH9_9ACTN</name>
<reference evidence="3" key="1">
    <citation type="submission" date="2015-07" db="EMBL/GenBank/DDBJ databases">
        <authorList>
            <person name="Ju K.-S."/>
            <person name="Doroghazi J.R."/>
            <person name="Metcalf W.W."/>
        </authorList>
    </citation>
    <scope>NUCLEOTIDE SEQUENCE [LARGE SCALE GENOMIC DNA]</scope>
    <source>
        <strain evidence="3">NRRL ISP-5002</strain>
    </source>
</reference>
<dbReference type="PANTHER" id="PTHR35400:SF3">
    <property type="entry name" value="SLL1072 PROTEIN"/>
    <property type="match status" value="1"/>
</dbReference>
<dbReference type="InterPro" id="IPR011335">
    <property type="entry name" value="Restrct_endonuc-II-like"/>
</dbReference>
<keyword evidence="3" id="KW-1185">Reference proteome</keyword>
<accession>A0A0N1JZH9</accession>
<dbReference type="InterPro" id="IPR012296">
    <property type="entry name" value="Nuclease_put_TT1808"/>
</dbReference>
<dbReference type="Gene3D" id="3.90.1570.10">
    <property type="entry name" value="tt1808, chain A"/>
    <property type="match status" value="1"/>
</dbReference>
<evidence type="ECO:0000259" key="1">
    <source>
        <dbReference type="Pfam" id="PF05685"/>
    </source>
</evidence>
<proteinExistence type="predicted"/>
<evidence type="ECO:0000313" key="2">
    <source>
        <dbReference type="EMBL" id="KPC67138.1"/>
    </source>
</evidence>
<feature type="domain" description="Putative restriction endonuclease" evidence="1">
    <location>
        <begin position="15"/>
        <end position="185"/>
    </location>
</feature>
<comment type="caution">
    <text evidence="2">The sequence shown here is derived from an EMBL/GenBank/DDBJ whole genome shotgun (WGS) entry which is preliminary data.</text>
</comment>
<dbReference type="Proteomes" id="UP000037982">
    <property type="component" value="Unassembled WGS sequence"/>
</dbReference>
<dbReference type="CDD" id="cd06260">
    <property type="entry name" value="DUF820-like"/>
    <property type="match status" value="1"/>
</dbReference>
<dbReference type="AlphaFoldDB" id="A0A0N1JZH9"/>
<sequence length="194" mass="21641">MTALADRPHMLLSEFEELARLAARTAEGLRLEFINGRLGIKAVPDGDHAEIIRWLQQVCMQHRPDLGLYAERGLQIKAYREGRAIPDASLARPGSFAGHGEWSEPEAVLMAAEVTSFDRDADSRDRREKPRAYAEAGIPVYLLIDRDSCEVTVYSEPDGDRYDKAVIVPFGKPATLPDPVGIKLDTEPLKDWVN</sequence>